<evidence type="ECO:0000313" key="1">
    <source>
        <dbReference type="EMBL" id="MBA1159386.1"/>
    </source>
</evidence>
<dbReference type="Proteomes" id="UP000572984">
    <property type="component" value="Unassembled WGS sequence"/>
</dbReference>
<reference evidence="1 2" key="1">
    <citation type="submission" date="2020-07" db="EMBL/GenBank/DDBJ databases">
        <title>Draft genome and description of Microvirga mediterraneensis Marseille-Q2068 sp. nov.</title>
        <authorList>
            <person name="Boxberger M."/>
        </authorList>
    </citation>
    <scope>NUCLEOTIDE SEQUENCE [LARGE SCALE GENOMIC DNA]</scope>
    <source>
        <strain evidence="1 2">Marseille-Q2068</strain>
    </source>
</reference>
<dbReference type="EMBL" id="JACDXJ010000004">
    <property type="protein sequence ID" value="MBA1159386.1"/>
    <property type="molecule type" value="Genomic_DNA"/>
</dbReference>
<organism evidence="1 2">
    <name type="scientific">Microvirga mediterraneensis</name>
    <dbReference type="NCBI Taxonomy" id="2754695"/>
    <lineage>
        <taxon>Bacteria</taxon>
        <taxon>Pseudomonadati</taxon>
        <taxon>Pseudomonadota</taxon>
        <taxon>Alphaproteobacteria</taxon>
        <taxon>Hyphomicrobiales</taxon>
        <taxon>Methylobacteriaceae</taxon>
        <taxon>Microvirga</taxon>
    </lineage>
</organism>
<name>A0A838BXT3_9HYPH</name>
<evidence type="ECO:0000313" key="2">
    <source>
        <dbReference type="Proteomes" id="UP000572984"/>
    </source>
</evidence>
<gene>
    <name evidence="1" type="ORF">H0S73_25240</name>
</gene>
<dbReference type="RefSeq" id="WP_181054974.1">
    <property type="nucleotide sequence ID" value="NZ_JACDXJ010000004.1"/>
</dbReference>
<dbReference type="AlphaFoldDB" id="A0A838BXT3"/>
<protein>
    <submittedName>
        <fullName evidence="1">Uncharacterized protein</fullName>
    </submittedName>
</protein>
<keyword evidence="2" id="KW-1185">Reference proteome</keyword>
<sequence length="204" mass="22042">MAATPVDICNLALGIIGDSRIQAMDEQRSKEAAECSRFYDQALDEALEAFDWPFARSYARGVSPSDVDVASGYAYAYGIPSDAIAIRGVARSMRGQVSPEFTLSSVAGPDGSSLRLMHTDRDGGVIVYTRRETFVPSFTPLFVAAVAAKLASYIAMPLTKSKEKRDDAEKKYMQTLEQAAVSVGNQGVTRLGGDVMPDWIEARG</sequence>
<proteinExistence type="predicted"/>
<comment type="caution">
    <text evidence="1">The sequence shown here is derived from an EMBL/GenBank/DDBJ whole genome shotgun (WGS) entry which is preliminary data.</text>
</comment>
<accession>A0A838BXT3</accession>